<protein>
    <submittedName>
        <fullName evidence="5">Leucine-rich repeat extensin-like protein 3</fullName>
    </submittedName>
</protein>
<dbReference type="EMBL" id="JBFOLK010000002">
    <property type="protein sequence ID" value="KAL2532545.1"/>
    <property type="molecule type" value="Genomic_DNA"/>
</dbReference>
<sequence>MVAATWLGLHAEILSSVVRDFSQVFSLWIQLLVITFQMCGDVGKIWNSCKIVSQNSQRFLIGLQYVFSNGKINFERLKKLAHAVENKRLVLDLSCTKKCKKETSLSNYDLHERSSRPIHEDLFNKQQLEAIFLRNNQLDSEFPQNLGNSPAYVINLANNKYTGNIPFSLGYIGSRVRKSVPQQSTHRLHSIRGWIVE</sequence>
<evidence type="ECO:0000256" key="3">
    <source>
        <dbReference type="ARBA" id="ARBA00022729"/>
    </source>
</evidence>
<comment type="subcellular location">
    <subcellularLocation>
        <location evidence="1">Secreted</location>
    </subcellularLocation>
</comment>
<accession>A0ABD1V5D3</accession>
<proteinExistence type="predicted"/>
<keyword evidence="3" id="KW-0732">Signal</keyword>
<dbReference type="InterPro" id="IPR032675">
    <property type="entry name" value="LRR_dom_sf"/>
</dbReference>
<keyword evidence="4" id="KW-0677">Repeat</keyword>
<name>A0ABD1V5D3_9LAMI</name>
<evidence type="ECO:0000256" key="2">
    <source>
        <dbReference type="ARBA" id="ARBA00022525"/>
    </source>
</evidence>
<dbReference type="PANTHER" id="PTHR32093">
    <property type="entry name" value="LEUCINE-RICH REPEAT EXTENSIN-LIKE PROTEIN 3-RELATED"/>
    <property type="match status" value="1"/>
</dbReference>
<evidence type="ECO:0000256" key="4">
    <source>
        <dbReference type="ARBA" id="ARBA00022737"/>
    </source>
</evidence>
<gene>
    <name evidence="5" type="ORF">Adt_05896</name>
</gene>
<organism evidence="5 6">
    <name type="scientific">Abeliophyllum distichum</name>
    <dbReference type="NCBI Taxonomy" id="126358"/>
    <lineage>
        <taxon>Eukaryota</taxon>
        <taxon>Viridiplantae</taxon>
        <taxon>Streptophyta</taxon>
        <taxon>Embryophyta</taxon>
        <taxon>Tracheophyta</taxon>
        <taxon>Spermatophyta</taxon>
        <taxon>Magnoliopsida</taxon>
        <taxon>eudicotyledons</taxon>
        <taxon>Gunneridae</taxon>
        <taxon>Pentapetalae</taxon>
        <taxon>asterids</taxon>
        <taxon>lamiids</taxon>
        <taxon>Lamiales</taxon>
        <taxon>Oleaceae</taxon>
        <taxon>Forsythieae</taxon>
        <taxon>Abeliophyllum</taxon>
    </lineage>
</organism>
<evidence type="ECO:0000313" key="5">
    <source>
        <dbReference type="EMBL" id="KAL2532545.1"/>
    </source>
</evidence>
<evidence type="ECO:0000313" key="6">
    <source>
        <dbReference type="Proteomes" id="UP001604336"/>
    </source>
</evidence>
<dbReference type="PANTHER" id="PTHR32093:SF86">
    <property type="entry name" value="EXTENSIN-LIKE PROTEIN"/>
    <property type="match status" value="1"/>
</dbReference>
<keyword evidence="6" id="KW-1185">Reference proteome</keyword>
<dbReference type="Proteomes" id="UP001604336">
    <property type="component" value="Unassembled WGS sequence"/>
</dbReference>
<keyword evidence="2" id="KW-0964">Secreted</keyword>
<comment type="caution">
    <text evidence="5">The sequence shown here is derived from an EMBL/GenBank/DDBJ whole genome shotgun (WGS) entry which is preliminary data.</text>
</comment>
<dbReference type="GO" id="GO:0005576">
    <property type="term" value="C:extracellular region"/>
    <property type="evidence" value="ECO:0007669"/>
    <property type="project" value="UniProtKB-SubCell"/>
</dbReference>
<reference evidence="6" key="1">
    <citation type="submission" date="2024-07" db="EMBL/GenBank/DDBJ databases">
        <title>Two chromosome-level genome assemblies of Korean endemic species Abeliophyllum distichum and Forsythia ovata (Oleaceae).</title>
        <authorList>
            <person name="Jang H."/>
        </authorList>
    </citation>
    <scope>NUCLEOTIDE SEQUENCE [LARGE SCALE GENOMIC DNA]</scope>
</reference>
<evidence type="ECO:0000256" key="1">
    <source>
        <dbReference type="ARBA" id="ARBA00004613"/>
    </source>
</evidence>
<dbReference type="AlphaFoldDB" id="A0ABD1V5D3"/>
<dbReference type="InterPro" id="IPR051582">
    <property type="entry name" value="LRR_extensin-like_regulator"/>
</dbReference>
<dbReference type="Gene3D" id="3.80.10.10">
    <property type="entry name" value="Ribonuclease Inhibitor"/>
    <property type="match status" value="1"/>
</dbReference>